<dbReference type="PANTHER" id="PTHR21456">
    <property type="entry name" value="FAMILY WITH SEQUENCE SIMILARITY 102"/>
    <property type="match status" value="1"/>
</dbReference>
<keyword evidence="3" id="KW-1133">Transmembrane helix</keyword>
<gene>
    <name evidence="5" type="ORF">HICCMSTLAB_LOCUS2792</name>
</gene>
<dbReference type="OrthoDB" id="207378at2759"/>
<dbReference type="InterPro" id="IPR006621">
    <property type="entry name" value="Nose-resist-to-fluoxetine_N"/>
</dbReference>
<organism evidence="5 6">
    <name type="scientific">Cotesia congregata</name>
    <name type="common">Parasitoid wasp</name>
    <name type="synonym">Apanteles congregatus</name>
    <dbReference type="NCBI Taxonomy" id="51543"/>
    <lineage>
        <taxon>Eukaryota</taxon>
        <taxon>Metazoa</taxon>
        <taxon>Ecdysozoa</taxon>
        <taxon>Arthropoda</taxon>
        <taxon>Hexapoda</taxon>
        <taxon>Insecta</taxon>
        <taxon>Pterygota</taxon>
        <taxon>Neoptera</taxon>
        <taxon>Endopterygota</taxon>
        <taxon>Hymenoptera</taxon>
        <taxon>Apocrita</taxon>
        <taxon>Ichneumonoidea</taxon>
        <taxon>Braconidae</taxon>
        <taxon>Microgastrinae</taxon>
        <taxon>Cotesia</taxon>
    </lineage>
</organism>
<comment type="similarity">
    <text evidence="1">Belongs to the EEIG family.</text>
</comment>
<evidence type="ECO:0000256" key="2">
    <source>
        <dbReference type="SAM" id="MobiDB-lite"/>
    </source>
</evidence>
<reference evidence="5" key="1">
    <citation type="submission" date="2021-04" db="EMBL/GenBank/DDBJ databases">
        <authorList>
            <person name="Chebbi M.A.C M."/>
        </authorList>
    </citation>
    <scope>NUCLEOTIDE SEQUENCE</scope>
</reference>
<feature type="transmembrane region" description="Helical" evidence="3">
    <location>
        <begin position="835"/>
        <end position="859"/>
    </location>
</feature>
<comment type="caution">
    <text evidence="5">The sequence shown here is derived from an EMBL/GenBank/DDBJ whole genome shotgun (WGS) entry which is preliminary data.</text>
</comment>
<feature type="region of interest" description="Disordered" evidence="2">
    <location>
        <begin position="302"/>
        <end position="336"/>
    </location>
</feature>
<feature type="transmembrane region" description="Helical" evidence="3">
    <location>
        <begin position="1018"/>
        <end position="1035"/>
    </location>
</feature>
<feature type="compositionally biased region" description="Basic and acidic residues" evidence="2">
    <location>
        <begin position="459"/>
        <end position="475"/>
    </location>
</feature>
<keyword evidence="6" id="KW-1185">Reference proteome</keyword>
<evidence type="ECO:0000313" key="5">
    <source>
        <dbReference type="EMBL" id="CAG5078618.1"/>
    </source>
</evidence>
<dbReference type="Pfam" id="PF10358">
    <property type="entry name" value="NT-C2"/>
    <property type="match status" value="1"/>
</dbReference>
<dbReference type="Proteomes" id="UP000786811">
    <property type="component" value="Unassembled WGS sequence"/>
</dbReference>
<dbReference type="InterPro" id="IPR039505">
    <property type="entry name" value="DRC1/2_N"/>
</dbReference>
<dbReference type="GO" id="GO:0016747">
    <property type="term" value="F:acyltransferase activity, transferring groups other than amino-acyl groups"/>
    <property type="evidence" value="ECO:0007669"/>
    <property type="project" value="InterPro"/>
</dbReference>
<proteinExistence type="inferred from homology"/>
<name>A0A8J2H6E3_COTCN</name>
<feature type="region of interest" description="Disordered" evidence="2">
    <location>
        <begin position="438"/>
        <end position="479"/>
    </location>
</feature>
<evidence type="ECO:0000313" key="6">
    <source>
        <dbReference type="Proteomes" id="UP000786811"/>
    </source>
</evidence>
<feature type="transmembrane region" description="Helical" evidence="3">
    <location>
        <begin position="955"/>
        <end position="972"/>
    </location>
</feature>
<dbReference type="SMART" id="SM00703">
    <property type="entry name" value="NRF"/>
    <property type="match status" value="1"/>
</dbReference>
<feature type="compositionally biased region" description="Basic residues" evidence="2">
    <location>
        <begin position="307"/>
        <end position="317"/>
    </location>
</feature>
<feature type="domain" description="C2 NT-type" evidence="4">
    <location>
        <begin position="2"/>
        <end position="144"/>
    </location>
</feature>
<dbReference type="InterPro" id="IPR002656">
    <property type="entry name" value="Acyl_transf_3_dom"/>
</dbReference>
<keyword evidence="3" id="KW-0472">Membrane</keyword>
<dbReference type="PANTHER" id="PTHR21456:SF1">
    <property type="entry name" value="C2 NT-TYPE DOMAIN-CONTAINING PROTEIN"/>
    <property type="match status" value="1"/>
</dbReference>
<feature type="transmembrane region" description="Helical" evidence="3">
    <location>
        <begin position="892"/>
        <end position="908"/>
    </location>
</feature>
<feature type="region of interest" description="Disordered" evidence="2">
    <location>
        <begin position="248"/>
        <end position="279"/>
    </location>
</feature>
<feature type="transmembrane region" description="Helical" evidence="3">
    <location>
        <begin position="797"/>
        <end position="815"/>
    </location>
</feature>
<feature type="compositionally biased region" description="Polar residues" evidence="2">
    <location>
        <begin position="256"/>
        <end position="279"/>
    </location>
</feature>
<dbReference type="Pfam" id="PF20146">
    <property type="entry name" value="NRF"/>
    <property type="match status" value="1"/>
</dbReference>
<feature type="transmembrane region" description="Helical" evidence="3">
    <location>
        <begin position="725"/>
        <end position="751"/>
    </location>
</feature>
<dbReference type="EMBL" id="CAJNRD030001117">
    <property type="protein sequence ID" value="CAG5078618.1"/>
    <property type="molecule type" value="Genomic_DNA"/>
</dbReference>
<dbReference type="Pfam" id="PF01757">
    <property type="entry name" value="Acyl_transf_3"/>
    <property type="match status" value="1"/>
</dbReference>
<feature type="transmembrane region" description="Helical" evidence="3">
    <location>
        <begin position="1047"/>
        <end position="1067"/>
    </location>
</feature>
<evidence type="ECO:0000256" key="3">
    <source>
        <dbReference type="SAM" id="Phobius"/>
    </source>
</evidence>
<dbReference type="Pfam" id="PF14772">
    <property type="entry name" value="NYD-SP28"/>
    <property type="match status" value="1"/>
</dbReference>
<keyword evidence="3" id="KW-0812">Transmembrane</keyword>
<sequence length="1507" mass="172435">MAFMMKKKKYKFSVELVLEELTAVPFVNAVLFAKMRLTDSGSFVDHSTREEVQDHTVRWNAKFEFLCKMSASASTGVLDPCILRISIRKELKGGRSFQKLGFTDLNLAEFAGAGLCRRRCLLEGYDTRHRQDNSMLRVAIKMNMLSGDILFKVPSPSPKQTQLAVPGAPGVPSIADEVIVSDRCNREDYVSSGSLAGSTASASSGFGSLPKKRPALFSSELLSGTESYDPMTLNEVVPSALPPEVLTEVHTESGHSRNSSNTSQLSKGSGYESSTPKRFWTPSSSIPVESIRSLSSTVGSVNVNGTYHHHHHHHHHSNRDSFTTAGGGFKRPLPRIGQSTWRNISKTCDCVENQPSSTVLRLADQARAVSSPDPLHRPETPRTSSFISVAAQTLRGIGGGHRKLLDGTGVKLATVTTSPDSDESMLSVPSDISSATLQHRNSITPPNPSGGSGLSETGSLDRAKAALERRKKAEDSGNSVACRVEVTRPNPDSLIDELLKATNLEQTDLESAETSGLQLFIGKDGSTALGSHEVKSQMPAETADFDKYFPAYAVAKYSQGLKNSSCKSQLEEFKVGVDAKVLWSLKDASGEPKPGFFYGNNYWLGLRSQCFDLEIKEPLELDQEYLKNNSRYRKKSLEFPPFPLNYFIVKFNHNSTNQYHFRIKNEDIITLGLCLPGSCLPEELTEIIKQIFDKRILAISNLYSADFTLLEIYDLKDNHQWLINWRIITTCCILIVTVIMAIIGTTCDIIINQRRQKSKEKENVFKKILICFSIYRNSKIIFNTKINKDSVASIHGLRFFGMLWIMMIHTVYYSNDYVDNRTTVWRLSQDLPAQILTNGSLSVDTYFCLSGFLVSWLYFRHKTRENPARERKFQWLDYFGLISKRVIRLTPAYLLIIGIAEINFGWYAETSAFRIAEKPQENCPLYWWRNLLYINNLFPWNQACLSWSWYLSNEMQFYIIGTFLLILSDLYFKIAAGALISFLIISMVINGIISSAYAYTTMLDQLWNLMDVVYSPPWMRIGPYLIGIIAGYILTRLKGKLILKRKILWLFWIIGSICNILTLFGLYGRHLSIATTAVYVAHRAEVELEAKRRKQQLIAGFTKNKLKREEAFSRLNHAKINEQWRFKLRQFKTRELYNHVEYLWNYFDETFNKKNSIIDRLYHELENSDVNHRRLQQVHILMIDKLIDSHRKRLEGLHDNYIKYLMLIKIGEFNEMGEAKRELIDSCKHLETVIYNENYLINDKLVKTMTRNAINTYNIEFTKIKDIDKIRKTTGDNIFKLWFKLKQTIANYQNKTKNLRQQYENLKKFDENHKNETINFPQLEHFLTSTIDILKNQENLLTETRNKAIKDLEVKIEIFNRRVLKLRDKSSFDKITDNIQLKRLSVVSGKVIDDLKKIEDKSHTVTLLINLCSNIEPFLIGKCTQLINQKETDDDNDKEFNLVTKDQSIIAPYNLLDNFWKAFNYVKAENYIRKKQLSKAIAENNKLKRYIKSYFGAVTRATAKLID</sequence>
<protein>
    <submittedName>
        <fullName evidence="5">Similar to fam102a: Protein FAM102A (Xenopus laevis)</fullName>
    </submittedName>
</protein>
<evidence type="ECO:0000256" key="1">
    <source>
        <dbReference type="ARBA" id="ARBA00034780"/>
    </source>
</evidence>
<dbReference type="InterPro" id="IPR039931">
    <property type="entry name" value="EEIG1/2-like"/>
</dbReference>
<accession>A0A8J2H6E3</accession>
<feature type="transmembrane region" description="Helical" evidence="3">
    <location>
        <begin position="979"/>
        <end position="998"/>
    </location>
</feature>
<dbReference type="PROSITE" id="PS51840">
    <property type="entry name" value="C2_NT"/>
    <property type="match status" value="1"/>
</dbReference>
<evidence type="ECO:0000259" key="4">
    <source>
        <dbReference type="PROSITE" id="PS51840"/>
    </source>
</evidence>
<dbReference type="InterPro" id="IPR019448">
    <property type="entry name" value="NT-C2"/>
</dbReference>